<dbReference type="Gene3D" id="4.10.60.10">
    <property type="entry name" value="Zinc finger, CCHC-type"/>
    <property type="match status" value="1"/>
</dbReference>
<sequence>MATLTGPLGPFEETVEQWHVYTERFELFVIANDIKEEKKVPIFLSVVGAKTYSLLRGLLLPVKPETKSYSDIVEILGSHYAPKPLAIAERYRFHSRDQKESETIVQFVANLKKLAEHCEFKEMLNDAIRDRLVCGLHSEAIRRRLLTEAQLTLQKAIDIAVSMELATQEAQYLSAPPGVHKMSQEPTHKTVRSQECYRCGKTGHHAAECWCKNLVCRQCGKKGHIERACKQKKKRPVAWRNKKENLHTIEQMSDDQSDT</sequence>
<keyword evidence="4" id="KW-1185">Reference proteome</keyword>
<feature type="domain" description="CCHC-type" evidence="2">
    <location>
        <begin position="216"/>
        <end position="231"/>
    </location>
</feature>
<reference evidence="3" key="4">
    <citation type="submission" date="2025-09" db="UniProtKB">
        <authorList>
            <consortium name="Ensembl"/>
        </authorList>
    </citation>
    <scope>IDENTIFICATION</scope>
</reference>
<dbReference type="PANTHER" id="PTHR33198">
    <property type="entry name" value="ANK_REP_REGION DOMAIN-CONTAINING PROTEIN-RELATED"/>
    <property type="match status" value="1"/>
</dbReference>
<dbReference type="GeneTree" id="ENSGT00940000165756"/>
<dbReference type="Ensembl" id="ENSPSIT00000000216.1">
    <property type="protein sequence ID" value="ENSPSIP00000000216.1"/>
    <property type="gene ID" value="ENSPSIG00000000217.1"/>
</dbReference>
<dbReference type="AlphaFoldDB" id="K7EWQ6"/>
<keyword evidence="1" id="KW-0863">Zinc-finger</keyword>
<dbReference type="Pfam" id="PF00098">
    <property type="entry name" value="zf-CCHC"/>
    <property type="match status" value="2"/>
</dbReference>
<dbReference type="Proteomes" id="UP000007267">
    <property type="component" value="Unassembled WGS sequence"/>
</dbReference>
<proteinExistence type="predicted"/>
<evidence type="ECO:0000259" key="2">
    <source>
        <dbReference type="PROSITE" id="PS50158"/>
    </source>
</evidence>
<keyword evidence="1" id="KW-0862">Zinc</keyword>
<reference evidence="4" key="1">
    <citation type="submission" date="2011-10" db="EMBL/GenBank/DDBJ databases">
        <authorList>
            <consortium name="Soft-shell Turtle Genome Consortium"/>
        </authorList>
    </citation>
    <scope>NUCLEOTIDE SEQUENCE [LARGE SCALE GENOMIC DNA]</scope>
    <source>
        <strain evidence="4">Daiwa-1</strain>
    </source>
</reference>
<reference evidence="4" key="2">
    <citation type="journal article" date="2013" name="Nat. Genet.">
        <title>The draft genomes of soft-shell turtle and green sea turtle yield insights into the development and evolution of the turtle-specific body plan.</title>
        <authorList>
            <person name="Wang Z."/>
            <person name="Pascual-Anaya J."/>
            <person name="Zadissa A."/>
            <person name="Li W."/>
            <person name="Niimura Y."/>
            <person name="Huang Z."/>
            <person name="Li C."/>
            <person name="White S."/>
            <person name="Xiong Z."/>
            <person name="Fang D."/>
            <person name="Wang B."/>
            <person name="Ming Y."/>
            <person name="Chen Y."/>
            <person name="Zheng Y."/>
            <person name="Kuraku S."/>
            <person name="Pignatelli M."/>
            <person name="Herrero J."/>
            <person name="Beal K."/>
            <person name="Nozawa M."/>
            <person name="Li Q."/>
            <person name="Wang J."/>
            <person name="Zhang H."/>
            <person name="Yu L."/>
            <person name="Shigenobu S."/>
            <person name="Wang J."/>
            <person name="Liu J."/>
            <person name="Flicek P."/>
            <person name="Searle S."/>
            <person name="Wang J."/>
            <person name="Kuratani S."/>
            <person name="Yin Y."/>
            <person name="Aken B."/>
            <person name="Zhang G."/>
            <person name="Irie N."/>
        </authorList>
    </citation>
    <scope>NUCLEOTIDE SEQUENCE [LARGE SCALE GENOMIC DNA]</scope>
    <source>
        <strain evidence="4">Daiwa-1</strain>
    </source>
</reference>
<dbReference type="EMBL" id="AGCU01195578">
    <property type="status" value="NOT_ANNOTATED_CDS"/>
    <property type="molecule type" value="Genomic_DNA"/>
</dbReference>
<dbReference type="PANTHER" id="PTHR33198:SF19">
    <property type="entry name" value="CCHC-TYPE DOMAIN-CONTAINING PROTEIN"/>
    <property type="match status" value="1"/>
</dbReference>
<dbReference type="SUPFAM" id="SSF57756">
    <property type="entry name" value="Retrovirus zinc finger-like domains"/>
    <property type="match status" value="1"/>
</dbReference>
<protein>
    <recommendedName>
        <fullName evidence="2">CCHC-type domain-containing protein</fullName>
    </recommendedName>
</protein>
<dbReference type="GO" id="GO:0003676">
    <property type="term" value="F:nucleic acid binding"/>
    <property type="evidence" value="ECO:0007669"/>
    <property type="project" value="InterPro"/>
</dbReference>
<dbReference type="eggNOG" id="ENOG502S2KI">
    <property type="taxonomic scope" value="Eukaryota"/>
</dbReference>
<reference evidence="3" key="3">
    <citation type="submission" date="2025-08" db="UniProtKB">
        <authorList>
            <consortium name="Ensembl"/>
        </authorList>
    </citation>
    <scope>IDENTIFICATION</scope>
</reference>
<dbReference type="InterPro" id="IPR036875">
    <property type="entry name" value="Znf_CCHC_sf"/>
</dbReference>
<accession>K7EWQ6</accession>
<dbReference type="SMART" id="SM00343">
    <property type="entry name" value="ZnF_C2HC"/>
    <property type="match status" value="2"/>
</dbReference>
<keyword evidence="1" id="KW-0479">Metal-binding</keyword>
<dbReference type="PROSITE" id="PS50158">
    <property type="entry name" value="ZF_CCHC"/>
    <property type="match status" value="2"/>
</dbReference>
<name>K7EWQ6_PELSI</name>
<feature type="domain" description="CCHC-type" evidence="2">
    <location>
        <begin position="196"/>
        <end position="209"/>
    </location>
</feature>
<evidence type="ECO:0000313" key="3">
    <source>
        <dbReference type="Ensembl" id="ENSPSIP00000000216.1"/>
    </source>
</evidence>
<dbReference type="InterPro" id="IPR001878">
    <property type="entry name" value="Znf_CCHC"/>
</dbReference>
<dbReference type="GO" id="GO:0008270">
    <property type="term" value="F:zinc ion binding"/>
    <property type="evidence" value="ECO:0007669"/>
    <property type="project" value="UniProtKB-KW"/>
</dbReference>
<dbReference type="HOGENOM" id="CLU_035540_6_1_1"/>
<organism evidence="3 4">
    <name type="scientific">Pelodiscus sinensis</name>
    <name type="common">Chinese softshell turtle</name>
    <name type="synonym">Trionyx sinensis</name>
    <dbReference type="NCBI Taxonomy" id="13735"/>
    <lineage>
        <taxon>Eukaryota</taxon>
        <taxon>Metazoa</taxon>
        <taxon>Chordata</taxon>
        <taxon>Craniata</taxon>
        <taxon>Vertebrata</taxon>
        <taxon>Euteleostomi</taxon>
        <taxon>Archelosauria</taxon>
        <taxon>Testudinata</taxon>
        <taxon>Testudines</taxon>
        <taxon>Cryptodira</taxon>
        <taxon>Trionychia</taxon>
        <taxon>Trionychidae</taxon>
        <taxon>Pelodiscus</taxon>
    </lineage>
</organism>
<dbReference type="OMA" id="HRCEDSI"/>
<evidence type="ECO:0000256" key="1">
    <source>
        <dbReference type="PROSITE-ProRule" id="PRU00047"/>
    </source>
</evidence>
<evidence type="ECO:0000313" key="4">
    <source>
        <dbReference type="Proteomes" id="UP000007267"/>
    </source>
</evidence>